<evidence type="ECO:0000313" key="7">
    <source>
        <dbReference type="Proteomes" id="UP001501461"/>
    </source>
</evidence>
<evidence type="ECO:0000256" key="1">
    <source>
        <dbReference type="ARBA" id="ARBA00022737"/>
    </source>
</evidence>
<name>A0ABN2U0Y9_9MICC</name>
<dbReference type="InterPro" id="IPR017871">
    <property type="entry name" value="ABC_transporter-like_CS"/>
</dbReference>
<accession>A0ABN2U0Y9</accession>
<dbReference type="PROSITE" id="PS00211">
    <property type="entry name" value="ABC_TRANSPORTER_1"/>
    <property type="match status" value="2"/>
</dbReference>
<dbReference type="PROSITE" id="PS50893">
    <property type="entry name" value="ABC_TRANSPORTER_2"/>
    <property type="match status" value="2"/>
</dbReference>
<dbReference type="CDD" id="cd03221">
    <property type="entry name" value="ABCF_EF-3"/>
    <property type="match status" value="1"/>
</dbReference>
<dbReference type="PANTHER" id="PTHR19211:SF123">
    <property type="entry name" value="ABC TRANSPORTER"/>
    <property type="match status" value="1"/>
</dbReference>
<comment type="caution">
    <text evidence="6">The sequence shown here is derived from an EMBL/GenBank/DDBJ whole genome shotgun (WGS) entry which is preliminary data.</text>
</comment>
<reference evidence="6 7" key="1">
    <citation type="journal article" date="2019" name="Int. J. Syst. Evol. Microbiol.">
        <title>The Global Catalogue of Microorganisms (GCM) 10K type strain sequencing project: providing services to taxonomists for standard genome sequencing and annotation.</title>
        <authorList>
            <consortium name="The Broad Institute Genomics Platform"/>
            <consortium name="The Broad Institute Genome Sequencing Center for Infectious Disease"/>
            <person name="Wu L."/>
            <person name="Ma J."/>
        </authorList>
    </citation>
    <scope>NUCLEOTIDE SEQUENCE [LARGE SCALE GENOMIC DNA]</scope>
    <source>
        <strain evidence="6 7">JCM 13595</strain>
    </source>
</reference>
<proteinExistence type="predicted"/>
<dbReference type="EMBL" id="BAAAMN010000005">
    <property type="protein sequence ID" value="GAA2026213.1"/>
    <property type="molecule type" value="Genomic_DNA"/>
</dbReference>
<keyword evidence="7" id="KW-1185">Reference proteome</keyword>
<dbReference type="InterPro" id="IPR003439">
    <property type="entry name" value="ABC_transporter-like_ATP-bd"/>
</dbReference>
<dbReference type="Gene3D" id="3.40.50.300">
    <property type="entry name" value="P-loop containing nucleotide triphosphate hydrolases"/>
    <property type="match status" value="2"/>
</dbReference>
<dbReference type="InterPro" id="IPR050611">
    <property type="entry name" value="ABCF"/>
</dbReference>
<organism evidence="6 7">
    <name type="scientific">Yaniella flava</name>
    <dbReference type="NCBI Taxonomy" id="287930"/>
    <lineage>
        <taxon>Bacteria</taxon>
        <taxon>Bacillati</taxon>
        <taxon>Actinomycetota</taxon>
        <taxon>Actinomycetes</taxon>
        <taxon>Micrococcales</taxon>
        <taxon>Micrococcaceae</taxon>
        <taxon>Yaniella</taxon>
    </lineage>
</organism>
<feature type="domain" description="ABC transporter" evidence="5">
    <location>
        <begin position="8"/>
        <end position="272"/>
    </location>
</feature>
<keyword evidence="2" id="KW-0547">Nucleotide-binding</keyword>
<dbReference type="InterPro" id="IPR003593">
    <property type="entry name" value="AAA+_ATPase"/>
</dbReference>
<dbReference type="SMART" id="SM00382">
    <property type="entry name" value="AAA"/>
    <property type="match status" value="2"/>
</dbReference>
<evidence type="ECO:0000313" key="6">
    <source>
        <dbReference type="EMBL" id="GAA2026213.1"/>
    </source>
</evidence>
<evidence type="ECO:0000256" key="2">
    <source>
        <dbReference type="ARBA" id="ARBA00022741"/>
    </source>
</evidence>
<feature type="coiled-coil region" evidence="4">
    <location>
        <begin position="277"/>
        <end position="347"/>
    </location>
</feature>
<keyword evidence="1" id="KW-0677">Repeat</keyword>
<evidence type="ECO:0000259" key="5">
    <source>
        <dbReference type="PROSITE" id="PS50893"/>
    </source>
</evidence>
<dbReference type="SUPFAM" id="SSF52540">
    <property type="entry name" value="P-loop containing nucleoside triphosphate hydrolases"/>
    <property type="match status" value="2"/>
</dbReference>
<feature type="domain" description="ABC transporter" evidence="5">
    <location>
        <begin position="369"/>
        <end position="562"/>
    </location>
</feature>
<dbReference type="Pfam" id="PF00005">
    <property type="entry name" value="ABC_tran"/>
    <property type="match status" value="2"/>
</dbReference>
<sequence length="562" mass="61560">MSKNSAHLSVDGISKTFPHRRVFTDITFAVPYRDRMGIIGENGSGKTTLLQVLAGELESDAGTVNVFTAHDTTHPVGLLHQEPPFDATMTVPQVLEASVAHLRQAEADVHTAAEALAYGPHDQAVVDRYTKALDRAEQLGVWDIDARTETTIAGLGLKTVDREHTIGALSGGQRARLAMASLLLSAPEVLLLDEPTNHLDDAAIRYLGTVIANWHGPVLIVSHDRAFLDETVLSILDLDPAPRPYALGAAEDELTTLGVTRFTGTYSDYFQARHDARQRWQHQYAEEQAQLKRLRAAVDEHQVVGHEDWQPRTEVRGAQKFYADRNAKVVARRVNDARARLAELEARQIVKPPKPLTFQGLTAAMQQDHQAGDIDQPILRADDVEVVNRLGSTSITISSSDKVLITGANGSGKSTLLQVFAGSLNPTRGSLHRASGVSVGMLAQESHFDDVDDETASAVYAQAVRPDLTERVPLSTFGLLHPRDEHRPVATLSVGQQRRLALAILLADPPEVLLLDEPTNHLSLTLVTELEASIEHYPGAVVIATHDRWLRNHWQGHQLHLG</sequence>
<dbReference type="InterPro" id="IPR027417">
    <property type="entry name" value="P-loop_NTPase"/>
</dbReference>
<evidence type="ECO:0000256" key="4">
    <source>
        <dbReference type="SAM" id="Coils"/>
    </source>
</evidence>
<evidence type="ECO:0000256" key="3">
    <source>
        <dbReference type="ARBA" id="ARBA00022840"/>
    </source>
</evidence>
<dbReference type="GO" id="GO:0005524">
    <property type="term" value="F:ATP binding"/>
    <property type="evidence" value="ECO:0007669"/>
    <property type="project" value="UniProtKB-KW"/>
</dbReference>
<dbReference type="RefSeq" id="WP_343955765.1">
    <property type="nucleotide sequence ID" value="NZ_BAAAMN010000005.1"/>
</dbReference>
<protein>
    <submittedName>
        <fullName evidence="6">ABC-F family ATP-binding cassette domain-containing protein</fullName>
    </submittedName>
</protein>
<keyword evidence="4" id="KW-0175">Coiled coil</keyword>
<dbReference type="Proteomes" id="UP001501461">
    <property type="component" value="Unassembled WGS sequence"/>
</dbReference>
<dbReference type="PANTHER" id="PTHR19211">
    <property type="entry name" value="ATP-BINDING TRANSPORT PROTEIN-RELATED"/>
    <property type="match status" value="1"/>
</dbReference>
<keyword evidence="3 6" id="KW-0067">ATP-binding</keyword>
<gene>
    <name evidence="6" type="ORF">GCM10009720_02320</name>
</gene>